<dbReference type="EMBL" id="JAFBFH010000010">
    <property type="protein sequence ID" value="MBM7714895.1"/>
    <property type="molecule type" value="Genomic_DNA"/>
</dbReference>
<keyword evidence="2" id="KW-1185">Reference proteome</keyword>
<gene>
    <name evidence="1" type="ORF">JOC94_001867</name>
</gene>
<accession>A0ABS2R5G3</accession>
<comment type="caution">
    <text evidence="1">The sequence shown here is derived from an EMBL/GenBank/DDBJ whole genome shotgun (WGS) entry which is preliminary data.</text>
</comment>
<dbReference type="Proteomes" id="UP000823485">
    <property type="component" value="Unassembled WGS sequence"/>
</dbReference>
<reference evidence="1 2" key="1">
    <citation type="submission" date="2021-01" db="EMBL/GenBank/DDBJ databases">
        <title>Genomic Encyclopedia of Type Strains, Phase IV (KMG-IV): sequencing the most valuable type-strain genomes for metagenomic binning, comparative biology and taxonomic classification.</title>
        <authorList>
            <person name="Goeker M."/>
        </authorList>
    </citation>
    <scope>NUCLEOTIDE SEQUENCE [LARGE SCALE GENOMIC DNA]</scope>
    <source>
        <strain evidence="1 2">DSM 105453</strain>
    </source>
</reference>
<organism evidence="1 2">
    <name type="scientific">Siminovitchia thermophila</name>
    <dbReference type="NCBI Taxonomy" id="1245522"/>
    <lineage>
        <taxon>Bacteria</taxon>
        <taxon>Bacillati</taxon>
        <taxon>Bacillota</taxon>
        <taxon>Bacilli</taxon>
        <taxon>Bacillales</taxon>
        <taxon>Bacillaceae</taxon>
        <taxon>Siminovitchia</taxon>
    </lineage>
</organism>
<name>A0ABS2R5G3_9BACI</name>
<proteinExistence type="predicted"/>
<evidence type="ECO:0000313" key="2">
    <source>
        <dbReference type="Proteomes" id="UP000823485"/>
    </source>
</evidence>
<protein>
    <submittedName>
        <fullName evidence="1">Uncharacterized protein</fullName>
    </submittedName>
</protein>
<sequence>MIGGRRKGRQRGSPLPLPDLKAQYCSWPRQGHANGGFMTRPLWCFPAVVFRGECWEYRPEQFELGQTPVKLYSGWNVGNIGRQTASFKSLE</sequence>
<evidence type="ECO:0000313" key="1">
    <source>
        <dbReference type="EMBL" id="MBM7714895.1"/>
    </source>
</evidence>